<proteinExistence type="predicted"/>
<accession>A0AAV9X581</accession>
<protein>
    <submittedName>
        <fullName evidence="1">Uncharacterized protein</fullName>
    </submittedName>
</protein>
<evidence type="ECO:0000313" key="1">
    <source>
        <dbReference type="EMBL" id="KAK6533728.1"/>
    </source>
</evidence>
<dbReference type="EMBL" id="JAVHJO010000011">
    <property type="protein sequence ID" value="KAK6533728.1"/>
    <property type="molecule type" value="Genomic_DNA"/>
</dbReference>
<sequence length="119" mass="13197">MDNSRGTIPSEAVRIVSVSNGQVLSTRNGKTPPGEKDYLTTYAANLTDSKWIFRRAFPSDKPTVTPEGAVRDAFIIELAPGGKRFMLAILDSENKVVSFPRFGIWVVDTFFGENEDTHM</sequence>
<reference evidence="1 2" key="1">
    <citation type="submission" date="2019-10" db="EMBL/GenBank/DDBJ databases">
        <authorList>
            <person name="Palmer J.M."/>
        </authorList>
    </citation>
    <scope>NUCLEOTIDE SEQUENCE [LARGE SCALE GENOMIC DNA]</scope>
    <source>
        <strain evidence="1 2">TWF694</strain>
    </source>
</reference>
<evidence type="ECO:0000313" key="2">
    <source>
        <dbReference type="Proteomes" id="UP001365542"/>
    </source>
</evidence>
<gene>
    <name evidence="1" type="ORF">TWF694_002659</name>
</gene>
<keyword evidence="2" id="KW-1185">Reference proteome</keyword>
<name>A0AAV9X581_9PEZI</name>
<comment type="caution">
    <text evidence="1">The sequence shown here is derived from an EMBL/GenBank/DDBJ whole genome shotgun (WGS) entry which is preliminary data.</text>
</comment>
<dbReference type="AlphaFoldDB" id="A0AAV9X581"/>
<organism evidence="1 2">
    <name type="scientific">Orbilia ellipsospora</name>
    <dbReference type="NCBI Taxonomy" id="2528407"/>
    <lineage>
        <taxon>Eukaryota</taxon>
        <taxon>Fungi</taxon>
        <taxon>Dikarya</taxon>
        <taxon>Ascomycota</taxon>
        <taxon>Pezizomycotina</taxon>
        <taxon>Orbiliomycetes</taxon>
        <taxon>Orbiliales</taxon>
        <taxon>Orbiliaceae</taxon>
        <taxon>Orbilia</taxon>
    </lineage>
</organism>
<dbReference type="Proteomes" id="UP001365542">
    <property type="component" value="Unassembled WGS sequence"/>
</dbReference>